<evidence type="ECO:0000313" key="1">
    <source>
        <dbReference type="EMBL" id="KAG1798281.1"/>
    </source>
</evidence>
<gene>
    <name evidence="1" type="ORF">HD556DRAFT_1440621</name>
</gene>
<dbReference type="Proteomes" id="UP000719766">
    <property type="component" value="Unassembled WGS sequence"/>
</dbReference>
<comment type="caution">
    <text evidence="1">The sequence shown here is derived from an EMBL/GenBank/DDBJ whole genome shotgun (WGS) entry which is preliminary data.</text>
</comment>
<evidence type="ECO:0000313" key="2">
    <source>
        <dbReference type="Proteomes" id="UP000719766"/>
    </source>
</evidence>
<reference evidence="1" key="1">
    <citation type="journal article" date="2020" name="New Phytol.">
        <title>Comparative genomics reveals dynamic genome evolution in host specialist ectomycorrhizal fungi.</title>
        <authorList>
            <person name="Lofgren L.A."/>
            <person name="Nguyen N.H."/>
            <person name="Vilgalys R."/>
            <person name="Ruytinx J."/>
            <person name="Liao H.L."/>
            <person name="Branco S."/>
            <person name="Kuo A."/>
            <person name="LaButti K."/>
            <person name="Lipzen A."/>
            <person name="Andreopoulos W."/>
            <person name="Pangilinan J."/>
            <person name="Riley R."/>
            <person name="Hundley H."/>
            <person name="Na H."/>
            <person name="Barry K."/>
            <person name="Grigoriev I.V."/>
            <person name="Stajich J.E."/>
            <person name="Kennedy P.G."/>
        </authorList>
    </citation>
    <scope>NUCLEOTIDE SEQUENCE</scope>
    <source>
        <strain evidence="1">S12</strain>
    </source>
</reference>
<organism evidence="1 2">
    <name type="scientific">Suillus plorans</name>
    <dbReference type="NCBI Taxonomy" id="116603"/>
    <lineage>
        <taxon>Eukaryota</taxon>
        <taxon>Fungi</taxon>
        <taxon>Dikarya</taxon>
        <taxon>Basidiomycota</taxon>
        <taxon>Agaricomycotina</taxon>
        <taxon>Agaricomycetes</taxon>
        <taxon>Agaricomycetidae</taxon>
        <taxon>Boletales</taxon>
        <taxon>Suillineae</taxon>
        <taxon>Suillaceae</taxon>
        <taxon>Suillus</taxon>
    </lineage>
</organism>
<keyword evidence="2" id="KW-1185">Reference proteome</keyword>
<proteinExistence type="predicted"/>
<sequence>MLSFMTLTQCRVKTINAMGKEMRDYFIGPMPVEEFLQEFFPSSEIPDYDPLYFTSAFAAGAFSDVISIKHEERAYTPFINAIKPFTPQLSFVNTHNHADTQNCSKINSTVFNIKPDICVYPDGCAPSSPNCDVSSTEIIIKFKWSYSHDAFCEPSGVDSVVSQTERGMDMLGQIASYTAAQLGTQEGAIVTGPINYNNQPHLANSFHHYARASPEMCGVDTSITLANDEDADLARSQLNIPSTTCMFKVEVSNAEGSGLLTLVIP</sequence>
<dbReference type="GeneID" id="64599912"/>
<accession>A0A9P7IZM0</accession>
<dbReference type="AlphaFoldDB" id="A0A9P7IZM0"/>
<name>A0A9P7IZM0_9AGAM</name>
<dbReference type="RefSeq" id="XP_041163092.1">
    <property type="nucleotide sequence ID" value="XM_041306148.1"/>
</dbReference>
<dbReference type="OrthoDB" id="2739948at2759"/>
<dbReference type="EMBL" id="JABBWE010000014">
    <property type="protein sequence ID" value="KAG1798281.1"/>
    <property type="molecule type" value="Genomic_DNA"/>
</dbReference>
<protein>
    <submittedName>
        <fullName evidence="1">Uncharacterized protein</fullName>
    </submittedName>
</protein>